<evidence type="ECO:0000256" key="4">
    <source>
        <dbReference type="ARBA" id="ARBA00022968"/>
    </source>
</evidence>
<proteinExistence type="predicted"/>
<evidence type="ECO:0000256" key="1">
    <source>
        <dbReference type="ARBA" id="ARBA00004401"/>
    </source>
</evidence>
<dbReference type="InterPro" id="IPR033992">
    <property type="entry name" value="NKR-like_CTLD"/>
</dbReference>
<feature type="transmembrane region" description="Helical" evidence="7">
    <location>
        <begin position="53"/>
        <end position="76"/>
    </location>
</feature>
<evidence type="ECO:0000313" key="10">
    <source>
        <dbReference type="RefSeq" id="XP_005371999.1"/>
    </source>
</evidence>
<keyword evidence="3" id="KW-0430">Lectin</keyword>
<dbReference type="Gene3D" id="3.10.100.10">
    <property type="entry name" value="Mannose-Binding Protein A, subunit A"/>
    <property type="match status" value="1"/>
</dbReference>
<organism evidence="9 10">
    <name type="scientific">Microtus ochrogaster</name>
    <name type="common">Prairie vole</name>
    <dbReference type="NCBI Taxonomy" id="79684"/>
    <lineage>
        <taxon>Eukaryota</taxon>
        <taxon>Metazoa</taxon>
        <taxon>Chordata</taxon>
        <taxon>Craniata</taxon>
        <taxon>Vertebrata</taxon>
        <taxon>Euteleostomi</taxon>
        <taxon>Mammalia</taxon>
        <taxon>Eutheria</taxon>
        <taxon>Euarchontoglires</taxon>
        <taxon>Glires</taxon>
        <taxon>Rodentia</taxon>
        <taxon>Myomorpha</taxon>
        <taxon>Muroidea</taxon>
        <taxon>Cricetidae</taxon>
        <taxon>Arvicolinae</taxon>
        <taxon>Microtus</taxon>
    </lineage>
</organism>
<accession>A0ABM0LSK6</accession>
<gene>
    <name evidence="10" type="primary">LOC101981182</name>
</gene>
<sequence>MGESSERVAAAAVSEDSSIKSSLIERNKEEQQEVKGKNLQGQCLRIVTHVSPAWLYCCYALIIVLTGAVIALSVALSLSVRKKNPAIVTPEAGCATCPRDWIGFGSKCFFFSEHISNWTSSQTSCKELGAHLTQADSLEELIFLNRYKGDSDHWIGLHKESREQPWMWINNTEYNNLVPIRGDGNHAYLSDRGISSGRDYMQRKWICSKSSSYTLQYPVFSQLV</sequence>
<keyword evidence="5 7" id="KW-1133">Transmembrane helix</keyword>
<dbReference type="PANTHER" id="PTHR45710:SF35">
    <property type="entry name" value="C-TYPE LECTIN DOMAIN FAMILY 2 MEMBER D"/>
    <property type="match status" value="1"/>
</dbReference>
<comment type="subcellular location">
    <subcellularLocation>
        <location evidence="1">Cell membrane</location>
        <topology evidence="1">Single-pass type II membrane protein</topology>
    </subcellularLocation>
</comment>
<keyword evidence="4" id="KW-0735">Signal-anchor</keyword>
<dbReference type="InterPro" id="IPR001304">
    <property type="entry name" value="C-type_lectin-like"/>
</dbReference>
<dbReference type="PANTHER" id="PTHR45710">
    <property type="entry name" value="C-TYPE LECTIN DOMAIN-CONTAINING PROTEIN 180"/>
    <property type="match status" value="1"/>
</dbReference>
<dbReference type="SUPFAM" id="SSF56436">
    <property type="entry name" value="C-type lectin-like"/>
    <property type="match status" value="1"/>
</dbReference>
<reference evidence="10" key="1">
    <citation type="submission" date="2025-08" db="UniProtKB">
        <authorList>
            <consortium name="RefSeq"/>
        </authorList>
    </citation>
    <scope>IDENTIFICATION</scope>
</reference>
<evidence type="ECO:0000256" key="3">
    <source>
        <dbReference type="ARBA" id="ARBA00022734"/>
    </source>
</evidence>
<evidence type="ECO:0000313" key="9">
    <source>
        <dbReference type="Proteomes" id="UP000694915"/>
    </source>
</evidence>
<dbReference type="SMART" id="SM00034">
    <property type="entry name" value="CLECT"/>
    <property type="match status" value="1"/>
</dbReference>
<dbReference type="InterPro" id="IPR016187">
    <property type="entry name" value="CTDL_fold"/>
</dbReference>
<evidence type="ECO:0000256" key="5">
    <source>
        <dbReference type="ARBA" id="ARBA00022989"/>
    </source>
</evidence>
<protein>
    <submittedName>
        <fullName evidence="10">C-type lectin domain family 2 member E-like</fullName>
    </submittedName>
</protein>
<keyword evidence="2 7" id="KW-0812">Transmembrane</keyword>
<dbReference type="Proteomes" id="UP000694915">
    <property type="component" value="Unplaced"/>
</dbReference>
<dbReference type="Pfam" id="PF00059">
    <property type="entry name" value="Lectin_C"/>
    <property type="match status" value="1"/>
</dbReference>
<evidence type="ECO:0000259" key="8">
    <source>
        <dbReference type="PROSITE" id="PS50041"/>
    </source>
</evidence>
<keyword evidence="6 7" id="KW-0472">Membrane</keyword>
<dbReference type="PROSITE" id="PS50041">
    <property type="entry name" value="C_TYPE_LECTIN_2"/>
    <property type="match status" value="1"/>
</dbReference>
<dbReference type="InterPro" id="IPR050828">
    <property type="entry name" value="C-type_lectin/matrix_domain"/>
</dbReference>
<feature type="domain" description="C-type lectin" evidence="8">
    <location>
        <begin position="104"/>
        <end position="205"/>
    </location>
</feature>
<name>A0ABM0LSK6_MICOH</name>
<evidence type="ECO:0000256" key="2">
    <source>
        <dbReference type="ARBA" id="ARBA00022692"/>
    </source>
</evidence>
<dbReference type="GeneID" id="101981182"/>
<evidence type="ECO:0000256" key="7">
    <source>
        <dbReference type="SAM" id="Phobius"/>
    </source>
</evidence>
<evidence type="ECO:0000256" key="6">
    <source>
        <dbReference type="ARBA" id="ARBA00023136"/>
    </source>
</evidence>
<keyword evidence="9" id="KW-1185">Reference proteome</keyword>
<dbReference type="RefSeq" id="XP_005371999.1">
    <property type="nucleotide sequence ID" value="XM_005371942.3"/>
</dbReference>
<dbReference type="CDD" id="cd03593">
    <property type="entry name" value="CLECT_NK_receptors_like"/>
    <property type="match status" value="1"/>
</dbReference>
<dbReference type="InterPro" id="IPR016186">
    <property type="entry name" value="C-type_lectin-like/link_sf"/>
</dbReference>